<dbReference type="Proteomes" id="UP000235116">
    <property type="component" value="Chromosome"/>
</dbReference>
<feature type="domain" description="Histidine kinase" evidence="4">
    <location>
        <begin position="14"/>
        <end position="228"/>
    </location>
</feature>
<dbReference type="KEGG" id="kak:Kalk_11760"/>
<keyword evidence="6" id="KW-1185">Reference proteome</keyword>
<organism evidence="5 6">
    <name type="scientific">Ketobacter alkanivorans</name>
    <dbReference type="NCBI Taxonomy" id="1917421"/>
    <lineage>
        <taxon>Bacteria</taxon>
        <taxon>Pseudomonadati</taxon>
        <taxon>Pseudomonadota</taxon>
        <taxon>Gammaproteobacteria</taxon>
        <taxon>Pseudomonadales</taxon>
        <taxon>Ketobacteraceae</taxon>
        <taxon>Ketobacter</taxon>
    </lineage>
</organism>
<dbReference type="PANTHER" id="PTHR43547:SF2">
    <property type="entry name" value="HYBRID SIGNAL TRANSDUCTION HISTIDINE KINASE C"/>
    <property type="match status" value="1"/>
</dbReference>
<dbReference type="OrthoDB" id="9809766at2"/>
<dbReference type="SMART" id="SM00387">
    <property type="entry name" value="HATPase_c"/>
    <property type="match status" value="1"/>
</dbReference>
<dbReference type="PROSITE" id="PS50109">
    <property type="entry name" value="HIS_KIN"/>
    <property type="match status" value="1"/>
</dbReference>
<evidence type="ECO:0000256" key="3">
    <source>
        <dbReference type="ARBA" id="ARBA00022553"/>
    </source>
</evidence>
<evidence type="ECO:0000256" key="2">
    <source>
        <dbReference type="ARBA" id="ARBA00012438"/>
    </source>
</evidence>
<dbReference type="InterPro" id="IPR036890">
    <property type="entry name" value="HATPase_C_sf"/>
</dbReference>
<name>A0A2K9LL50_9GAMM</name>
<evidence type="ECO:0000259" key="4">
    <source>
        <dbReference type="PROSITE" id="PS50109"/>
    </source>
</evidence>
<dbReference type="SUPFAM" id="SSF55874">
    <property type="entry name" value="ATPase domain of HSP90 chaperone/DNA topoisomerase II/histidine kinase"/>
    <property type="match status" value="1"/>
</dbReference>
<dbReference type="PRINTS" id="PR00344">
    <property type="entry name" value="BCTRLSENSOR"/>
</dbReference>
<dbReference type="GO" id="GO:0000155">
    <property type="term" value="F:phosphorelay sensor kinase activity"/>
    <property type="evidence" value="ECO:0007669"/>
    <property type="project" value="TreeGrafter"/>
</dbReference>
<dbReference type="EC" id="2.7.13.3" evidence="2"/>
<comment type="catalytic activity">
    <reaction evidence="1">
        <text>ATP + protein L-histidine = ADP + protein N-phospho-L-histidine.</text>
        <dbReference type="EC" id="2.7.13.3"/>
    </reaction>
</comment>
<accession>A0A2K9LL50</accession>
<dbReference type="InterPro" id="IPR005467">
    <property type="entry name" value="His_kinase_dom"/>
</dbReference>
<protein>
    <recommendedName>
        <fullName evidence="2">histidine kinase</fullName>
        <ecNumber evidence="2">2.7.13.3</ecNumber>
    </recommendedName>
</protein>
<evidence type="ECO:0000256" key="1">
    <source>
        <dbReference type="ARBA" id="ARBA00000085"/>
    </source>
</evidence>
<proteinExistence type="predicted"/>
<dbReference type="RefSeq" id="WP_101894437.1">
    <property type="nucleotide sequence ID" value="NZ_CP022684.1"/>
</dbReference>
<evidence type="ECO:0000313" key="6">
    <source>
        <dbReference type="Proteomes" id="UP000235116"/>
    </source>
</evidence>
<dbReference type="AlphaFoldDB" id="A0A2K9LL50"/>
<dbReference type="EMBL" id="CP022684">
    <property type="protein sequence ID" value="AUM13058.1"/>
    <property type="molecule type" value="Genomic_DNA"/>
</dbReference>
<dbReference type="InterPro" id="IPR004358">
    <property type="entry name" value="Sig_transdc_His_kin-like_C"/>
</dbReference>
<dbReference type="Gene3D" id="3.30.565.10">
    <property type="entry name" value="Histidine kinase-like ATPase, C-terminal domain"/>
    <property type="match status" value="1"/>
</dbReference>
<dbReference type="Pfam" id="PF02518">
    <property type="entry name" value="HATPase_c"/>
    <property type="match status" value="1"/>
</dbReference>
<dbReference type="PANTHER" id="PTHR43547">
    <property type="entry name" value="TWO-COMPONENT HISTIDINE KINASE"/>
    <property type="match status" value="1"/>
</dbReference>
<keyword evidence="3" id="KW-0597">Phosphoprotein</keyword>
<sequence>MTNNPQLADQLLAASIHEIKNRFGLVFSQLDQLLAALPLDESLNQSAEQIKSEAEFIGAELVRVLASYKTLEGDNLINQDQQFLVDFLEEKVARHANTIRAHHLNLSYDSDEELDGFFDAGVVNIVLDTTIYNAVKEGAKTILLSADYVDDYYLRIQVHDDGPGFPASMLETDFSQGQIKSDSQSTGLGLFFAQRLISQHQEGEKQGRVELGKSDRLSGACVSLFLPQ</sequence>
<reference evidence="6" key="1">
    <citation type="submission" date="2017-08" db="EMBL/GenBank/DDBJ databases">
        <title>Direct submision.</title>
        <authorList>
            <person name="Kim S.-J."/>
            <person name="Rhee S.-K."/>
        </authorList>
    </citation>
    <scope>NUCLEOTIDE SEQUENCE [LARGE SCALE GENOMIC DNA]</scope>
    <source>
        <strain evidence="6">GI5</strain>
    </source>
</reference>
<dbReference type="InterPro" id="IPR003594">
    <property type="entry name" value="HATPase_dom"/>
</dbReference>
<gene>
    <name evidence="5" type="ORF">Kalk_11760</name>
</gene>
<evidence type="ECO:0000313" key="5">
    <source>
        <dbReference type="EMBL" id="AUM13058.1"/>
    </source>
</evidence>